<keyword evidence="4" id="KW-1185">Reference proteome</keyword>
<gene>
    <name evidence="3" type="ORF">FOY91_16300</name>
</gene>
<name>A0A558QX34_9SPHN</name>
<evidence type="ECO:0000256" key="2">
    <source>
        <dbReference type="SAM" id="MobiDB-lite"/>
    </source>
</evidence>
<evidence type="ECO:0000313" key="4">
    <source>
        <dbReference type="Proteomes" id="UP000318681"/>
    </source>
</evidence>
<feature type="region of interest" description="Disordered" evidence="2">
    <location>
        <begin position="135"/>
        <end position="203"/>
    </location>
</feature>
<dbReference type="GO" id="GO:0006355">
    <property type="term" value="P:regulation of DNA-templated transcription"/>
    <property type="evidence" value="ECO:0007669"/>
    <property type="project" value="InterPro"/>
</dbReference>
<dbReference type="InterPro" id="IPR008807">
    <property type="entry name" value="ROS_MUCR"/>
</dbReference>
<dbReference type="RefSeq" id="WP_145154285.1">
    <property type="nucleotide sequence ID" value="NZ_VNIM01000082.1"/>
</dbReference>
<dbReference type="AlphaFoldDB" id="A0A558QX34"/>
<proteinExistence type="inferred from homology"/>
<dbReference type="Proteomes" id="UP000318681">
    <property type="component" value="Unassembled WGS sequence"/>
</dbReference>
<comment type="similarity">
    <text evidence="1">Belongs to the ros/MucR family.</text>
</comment>
<dbReference type="GO" id="GO:0008270">
    <property type="term" value="F:zinc ion binding"/>
    <property type="evidence" value="ECO:0007669"/>
    <property type="project" value="InterPro"/>
</dbReference>
<sequence>MIENDNAATDHLTLTVDIVVAHVSNNGVEAGELPKLITAVHGALTGLNSPKAPELAKQEPAVSIRSSIKPDHIVCLEDGKKLKMLKRYLRTNYDMSPQEYRRKWGLPSDYPMVAPTYAEKRRTLAHSLGLGRKAAARTQAADEPEINQAAEPAETPAIDKPRRGRPPKSGATAAEKLPVRRGAAKKPSGVDALAKVRGVTDKV</sequence>
<comment type="caution">
    <text evidence="3">The sequence shown here is derived from an EMBL/GenBank/DDBJ whole genome shotgun (WGS) entry which is preliminary data.</text>
</comment>
<dbReference type="Pfam" id="PF05443">
    <property type="entry name" value="ROS_MUCR"/>
    <property type="match status" value="1"/>
</dbReference>
<dbReference type="OrthoDB" id="9809693at2"/>
<reference evidence="3 4" key="1">
    <citation type="submission" date="2019-07" db="EMBL/GenBank/DDBJ databases">
        <title>Sphingomonas solaris sp. nov., isolated from a solar panel from Boston, Massachusetts.</title>
        <authorList>
            <person name="Tanner K."/>
            <person name="Pascual J."/>
            <person name="Mancuso C."/>
            <person name="Pereto J."/>
            <person name="Khalil A."/>
            <person name="Vilanova C."/>
        </authorList>
    </citation>
    <scope>NUCLEOTIDE SEQUENCE [LARGE SCALE GENOMIC DNA]</scope>
    <source>
        <strain evidence="3 4">R4DWN</strain>
    </source>
</reference>
<organism evidence="3 4">
    <name type="scientific">Alterirhizorhabdus solaris</name>
    <dbReference type="NCBI Taxonomy" id="2529389"/>
    <lineage>
        <taxon>Bacteria</taxon>
        <taxon>Pseudomonadati</taxon>
        <taxon>Pseudomonadota</taxon>
        <taxon>Alphaproteobacteria</taxon>
        <taxon>Sphingomonadales</taxon>
        <taxon>Rhizorhabdaceae</taxon>
        <taxon>Alterirhizorhabdus</taxon>
    </lineage>
</organism>
<accession>A0A558QX34</accession>
<evidence type="ECO:0000313" key="3">
    <source>
        <dbReference type="EMBL" id="TVV71639.1"/>
    </source>
</evidence>
<dbReference type="Gene3D" id="1.10.10.1550">
    <property type="entry name" value="ROS/MUCR transcriptional regulator protein"/>
    <property type="match status" value="1"/>
</dbReference>
<evidence type="ECO:0000256" key="1">
    <source>
        <dbReference type="ARBA" id="ARBA00007031"/>
    </source>
</evidence>
<dbReference type="EMBL" id="VNIM01000082">
    <property type="protein sequence ID" value="TVV71639.1"/>
    <property type="molecule type" value="Genomic_DNA"/>
</dbReference>
<dbReference type="GO" id="GO:0003677">
    <property type="term" value="F:DNA binding"/>
    <property type="evidence" value="ECO:0007669"/>
    <property type="project" value="InterPro"/>
</dbReference>
<protein>
    <submittedName>
        <fullName evidence="3">MucR family transcriptional regulator</fullName>
    </submittedName>
</protein>
<dbReference type="InterPro" id="IPR041920">
    <property type="entry name" value="ROS/MUCR_sf"/>
</dbReference>